<evidence type="ECO:0000256" key="2">
    <source>
        <dbReference type="ARBA" id="ARBA00023242"/>
    </source>
</evidence>
<feature type="region of interest" description="Disordered" evidence="4">
    <location>
        <begin position="62"/>
        <end position="106"/>
    </location>
</feature>
<feature type="domain" description="CCT" evidence="5">
    <location>
        <begin position="330"/>
        <end position="372"/>
    </location>
</feature>
<dbReference type="PANTHER" id="PTHR31319">
    <property type="entry name" value="ZINC FINGER PROTEIN CONSTANS-LIKE 4"/>
    <property type="match status" value="1"/>
</dbReference>
<dbReference type="GO" id="GO:0005634">
    <property type="term" value="C:nucleus"/>
    <property type="evidence" value="ECO:0007669"/>
    <property type="project" value="UniProtKB-SubCell"/>
</dbReference>
<dbReference type="Proteomes" id="UP000327439">
    <property type="component" value="Chromosome D02"/>
</dbReference>
<evidence type="ECO:0000256" key="3">
    <source>
        <dbReference type="PROSITE-ProRule" id="PRU00357"/>
    </source>
</evidence>
<feature type="compositionally biased region" description="Low complexity" evidence="4">
    <location>
        <begin position="71"/>
        <end position="105"/>
    </location>
</feature>
<name>A0A5J5S8S2_GOSBA</name>
<gene>
    <name evidence="6" type="ORF">ES319_D02G054500v1</name>
</gene>
<proteinExistence type="predicted"/>
<dbReference type="EMBL" id="CM018216">
    <property type="protein sequence ID" value="KAB2040062.1"/>
    <property type="molecule type" value="Genomic_DNA"/>
</dbReference>
<evidence type="ECO:0000313" key="6">
    <source>
        <dbReference type="EMBL" id="KAB2040062.1"/>
    </source>
</evidence>
<dbReference type="SMR" id="A0A5J5S8S2"/>
<comment type="subcellular location">
    <subcellularLocation>
        <location evidence="1 3">Nucleus</location>
    </subcellularLocation>
</comment>
<reference evidence="7" key="1">
    <citation type="journal article" date="2020" name="Nat. Genet.">
        <title>Genomic diversifications of five Gossypium allopolyploid species and their impact on cotton improvement.</title>
        <authorList>
            <person name="Chen Z.J."/>
            <person name="Sreedasyam A."/>
            <person name="Ando A."/>
            <person name="Song Q."/>
            <person name="De Santiago L.M."/>
            <person name="Hulse-Kemp A.M."/>
            <person name="Ding M."/>
            <person name="Ye W."/>
            <person name="Kirkbride R.C."/>
            <person name="Jenkins J."/>
            <person name="Plott C."/>
            <person name="Lovell J."/>
            <person name="Lin Y.M."/>
            <person name="Vaughn R."/>
            <person name="Liu B."/>
            <person name="Simpson S."/>
            <person name="Scheffler B.E."/>
            <person name="Wen L."/>
            <person name="Saski C.A."/>
            <person name="Grover C.E."/>
            <person name="Hu G."/>
            <person name="Conover J.L."/>
            <person name="Carlson J.W."/>
            <person name="Shu S."/>
            <person name="Boston L.B."/>
            <person name="Williams M."/>
            <person name="Peterson D.G."/>
            <person name="McGee K."/>
            <person name="Jones D.C."/>
            <person name="Wendel J.F."/>
            <person name="Stelly D.M."/>
            <person name="Grimwood J."/>
            <person name="Schmutz J."/>
        </authorList>
    </citation>
    <scope>NUCLEOTIDE SEQUENCE [LARGE SCALE GENOMIC DNA]</scope>
    <source>
        <strain evidence="7">cv. 3-79</strain>
    </source>
</reference>
<dbReference type="PROSITE" id="PS51017">
    <property type="entry name" value="CCT"/>
    <property type="match status" value="1"/>
</dbReference>
<keyword evidence="7" id="KW-1185">Reference proteome</keyword>
<evidence type="ECO:0000313" key="7">
    <source>
        <dbReference type="Proteomes" id="UP000327439"/>
    </source>
</evidence>
<dbReference type="GO" id="GO:0003700">
    <property type="term" value="F:DNA-binding transcription factor activity"/>
    <property type="evidence" value="ECO:0007669"/>
    <property type="project" value="TreeGrafter"/>
</dbReference>
<dbReference type="OrthoDB" id="153872at2759"/>
<accession>A0A5J5S8S2</accession>
<evidence type="ECO:0000256" key="4">
    <source>
        <dbReference type="SAM" id="MobiDB-lite"/>
    </source>
</evidence>
<organism evidence="6 7">
    <name type="scientific">Gossypium barbadense</name>
    <name type="common">Sea Island cotton</name>
    <name type="synonym">Hibiscus barbadensis</name>
    <dbReference type="NCBI Taxonomy" id="3634"/>
    <lineage>
        <taxon>Eukaryota</taxon>
        <taxon>Viridiplantae</taxon>
        <taxon>Streptophyta</taxon>
        <taxon>Embryophyta</taxon>
        <taxon>Tracheophyta</taxon>
        <taxon>Spermatophyta</taxon>
        <taxon>Magnoliopsida</taxon>
        <taxon>eudicotyledons</taxon>
        <taxon>Gunneridae</taxon>
        <taxon>Pentapetalae</taxon>
        <taxon>rosids</taxon>
        <taxon>malvids</taxon>
        <taxon>Malvales</taxon>
        <taxon>Malvaceae</taxon>
        <taxon>Malvoideae</taxon>
        <taxon>Gossypium</taxon>
    </lineage>
</organism>
<dbReference type="InterPro" id="IPR010402">
    <property type="entry name" value="CCT_domain"/>
</dbReference>
<evidence type="ECO:0000256" key="1">
    <source>
        <dbReference type="ARBA" id="ARBA00004123"/>
    </source>
</evidence>
<dbReference type="GO" id="GO:0009909">
    <property type="term" value="P:regulation of flower development"/>
    <property type="evidence" value="ECO:0007669"/>
    <property type="project" value="InterPro"/>
</dbReference>
<protein>
    <recommendedName>
        <fullName evidence="5">CCT domain-containing protein</fullName>
    </recommendedName>
</protein>
<dbReference type="InterPro" id="IPR045281">
    <property type="entry name" value="CONSTANS-like"/>
</dbReference>
<dbReference type="Pfam" id="PF06203">
    <property type="entry name" value="CCT"/>
    <property type="match status" value="1"/>
</dbReference>
<evidence type="ECO:0000259" key="5">
    <source>
        <dbReference type="PROSITE" id="PS51017"/>
    </source>
</evidence>
<dbReference type="AlphaFoldDB" id="A0A5J5S8S2"/>
<keyword evidence="2 3" id="KW-0539">Nucleus</keyword>
<sequence length="428" mass="46902">MLRDMIHPQEQQQLPIDDISSPISGPIFYFSDADLFSDAGLQSSEVTSSNCCFDESSNYNDKLTSMPPSGTPTATNTTTANAAAATDTDNTTPTPSPTTNDNNNNLSIIFDSPDEIDNDISASIDFSQCQSPSFSVPPFLTQQDHHQFDLPLVQSQIQLPAEVVDGLSQYGGGDHFHHQGFVAAGAPLMGPPPPFPPVFDDDCLSSMPSYVPLNPSSPSCSFLAPSMAAPFMPMNALTADHNSGIFAAGTILTAPHEMLPQDLEFQGDNGGIFCPDSMQRILKPGDLQGLSCENQQLVGGAMCSTPLPTEMSSLEDSTFNKVGKLSVEQRKEKILRYMKKRNERNFSKKIKYACRKTLADSRPRVRGRFAKNDDFGETQRQASINHEYDDDDQVVVKEEEDMVHSSDIFTHINGVNSFECNYSIQSWI</sequence>
<dbReference type="PANTHER" id="PTHR31319:SF110">
    <property type="entry name" value="CCT MOTIF FAMILY PROTEIN"/>
    <property type="match status" value="1"/>
</dbReference>